<sequence length="226" mass="25828">MRMLAPDGLDCTSVTRFPPMVAPYWPDTCSLAVQAKCAESPTRAPRASSGRVPRFYRKNLARTNRLAMLYGIVEINRAKIGCLEFSGREIKRRESVMELTPRVAQKKSPSTGSFPLLLEGPVILHLSRIRNVSHAPSFSHLLSLQLGAQQRHLKYVGIYKPVTNRNLTQHKFVSNSILQRNRDGIYSIKLGFVKLVKKYMKRVAMELQSRRASEKALHWNICYFRE</sequence>
<gene>
    <name evidence="1" type="ORF">Scep_002459</name>
</gene>
<keyword evidence="2" id="KW-1185">Reference proteome</keyword>
<name>A0AAP0LB89_9MAGN</name>
<evidence type="ECO:0000313" key="2">
    <source>
        <dbReference type="Proteomes" id="UP001419268"/>
    </source>
</evidence>
<reference evidence="1 2" key="1">
    <citation type="submission" date="2024-01" db="EMBL/GenBank/DDBJ databases">
        <title>Genome assemblies of Stephania.</title>
        <authorList>
            <person name="Yang L."/>
        </authorList>
    </citation>
    <scope>NUCLEOTIDE SEQUENCE [LARGE SCALE GENOMIC DNA]</scope>
    <source>
        <strain evidence="1">JXDWG</strain>
        <tissue evidence="1">Leaf</tissue>
    </source>
</reference>
<dbReference type="Proteomes" id="UP001419268">
    <property type="component" value="Unassembled WGS sequence"/>
</dbReference>
<accession>A0AAP0LB89</accession>
<dbReference type="AlphaFoldDB" id="A0AAP0LB89"/>
<proteinExistence type="predicted"/>
<dbReference type="EMBL" id="JBBNAG010000001">
    <property type="protein sequence ID" value="KAK9167268.1"/>
    <property type="molecule type" value="Genomic_DNA"/>
</dbReference>
<protein>
    <submittedName>
        <fullName evidence="1">Uncharacterized protein</fullName>
    </submittedName>
</protein>
<comment type="caution">
    <text evidence="1">The sequence shown here is derived from an EMBL/GenBank/DDBJ whole genome shotgun (WGS) entry which is preliminary data.</text>
</comment>
<organism evidence="1 2">
    <name type="scientific">Stephania cephalantha</name>
    <dbReference type="NCBI Taxonomy" id="152367"/>
    <lineage>
        <taxon>Eukaryota</taxon>
        <taxon>Viridiplantae</taxon>
        <taxon>Streptophyta</taxon>
        <taxon>Embryophyta</taxon>
        <taxon>Tracheophyta</taxon>
        <taxon>Spermatophyta</taxon>
        <taxon>Magnoliopsida</taxon>
        <taxon>Ranunculales</taxon>
        <taxon>Menispermaceae</taxon>
        <taxon>Menispermoideae</taxon>
        <taxon>Cissampelideae</taxon>
        <taxon>Stephania</taxon>
    </lineage>
</organism>
<evidence type="ECO:0000313" key="1">
    <source>
        <dbReference type="EMBL" id="KAK9167268.1"/>
    </source>
</evidence>